<sequence length="205" mass="22491">MLNMGVASSFVWRSENTADQSQDIYYTVDGSEPDALSVKYTEPVPMPAGGHIKARAIVENRMGPVTEIRLGILPKGWTAADSDGRTDEPGRVLDGNPYRGWISEGSSKPHFLTVDMKQEHAISGFTYLPARGGFIESFEVEVSTDGQNWKRIHRGTFGNIINDPGRRVVLFDEPVSARYFKLSNLTPPGSYSQVGAGELQILSGK</sequence>
<dbReference type="PROSITE" id="PS50022">
    <property type="entry name" value="FA58C_3"/>
    <property type="match status" value="1"/>
</dbReference>
<dbReference type="AlphaFoldDB" id="A0A831LUF5"/>
<feature type="non-terminal residue" evidence="2">
    <location>
        <position position="1"/>
    </location>
</feature>
<dbReference type="Pfam" id="PF00754">
    <property type="entry name" value="F5_F8_type_C"/>
    <property type="match status" value="1"/>
</dbReference>
<reference evidence="2" key="1">
    <citation type="journal article" date="2020" name="mSystems">
        <title>Genome- and Community-Level Interaction Insights into Carbon Utilization and Element Cycling Functions of Hydrothermarchaeota in Hydrothermal Sediment.</title>
        <authorList>
            <person name="Zhou Z."/>
            <person name="Liu Y."/>
            <person name="Xu W."/>
            <person name="Pan J."/>
            <person name="Luo Z.H."/>
            <person name="Li M."/>
        </authorList>
    </citation>
    <scope>NUCLEOTIDE SEQUENCE [LARGE SCALE GENOMIC DNA]</scope>
    <source>
        <strain evidence="2">SpSt-1217</strain>
    </source>
</reference>
<evidence type="ECO:0000313" key="2">
    <source>
        <dbReference type="EMBL" id="HDR50006.1"/>
    </source>
</evidence>
<gene>
    <name evidence="2" type="ORF">ENN90_00070</name>
</gene>
<dbReference type="InterPro" id="IPR008979">
    <property type="entry name" value="Galactose-bd-like_sf"/>
</dbReference>
<organism evidence="2">
    <name type="scientific">Mariniphaga anaerophila</name>
    <dbReference type="NCBI Taxonomy" id="1484053"/>
    <lineage>
        <taxon>Bacteria</taxon>
        <taxon>Pseudomonadati</taxon>
        <taxon>Bacteroidota</taxon>
        <taxon>Bacteroidia</taxon>
        <taxon>Marinilabiliales</taxon>
        <taxon>Prolixibacteraceae</taxon>
        <taxon>Mariniphaga</taxon>
    </lineage>
</organism>
<evidence type="ECO:0000259" key="1">
    <source>
        <dbReference type="PROSITE" id="PS50022"/>
    </source>
</evidence>
<name>A0A831LUF5_9BACT</name>
<accession>A0A831LUF5</accession>
<dbReference type="Pfam" id="PF13290">
    <property type="entry name" value="CHB_HEX_C_1"/>
    <property type="match status" value="1"/>
</dbReference>
<dbReference type="SUPFAM" id="SSF49785">
    <property type="entry name" value="Galactose-binding domain-like"/>
    <property type="match status" value="1"/>
</dbReference>
<proteinExistence type="predicted"/>
<dbReference type="InterPro" id="IPR059177">
    <property type="entry name" value="GH29D-like_dom"/>
</dbReference>
<protein>
    <recommendedName>
        <fullName evidence="1">F5/8 type C domain-containing protein</fullName>
    </recommendedName>
</protein>
<comment type="caution">
    <text evidence="2">The sequence shown here is derived from an EMBL/GenBank/DDBJ whole genome shotgun (WGS) entry which is preliminary data.</text>
</comment>
<dbReference type="Gene3D" id="2.60.120.260">
    <property type="entry name" value="Galactose-binding domain-like"/>
    <property type="match status" value="1"/>
</dbReference>
<feature type="domain" description="F5/8 type C" evidence="1">
    <location>
        <begin position="65"/>
        <end position="204"/>
    </location>
</feature>
<dbReference type="EMBL" id="DSDK01000005">
    <property type="protein sequence ID" value="HDR50006.1"/>
    <property type="molecule type" value="Genomic_DNA"/>
</dbReference>
<dbReference type="Proteomes" id="UP000886047">
    <property type="component" value="Unassembled WGS sequence"/>
</dbReference>
<dbReference type="InterPro" id="IPR000421">
    <property type="entry name" value="FA58C"/>
</dbReference>